<dbReference type="Gene3D" id="1.10.10.10">
    <property type="entry name" value="Winged helix-like DNA-binding domain superfamily/Winged helix DNA-binding domain"/>
    <property type="match status" value="1"/>
</dbReference>
<dbReference type="SUPFAM" id="SSF88659">
    <property type="entry name" value="Sigma3 and sigma4 domains of RNA polymerase sigma factors"/>
    <property type="match status" value="1"/>
</dbReference>
<dbReference type="EMBL" id="FN648375">
    <property type="protein sequence ID" value="CBJ48301.1"/>
    <property type="molecule type" value="Genomic_DNA"/>
</dbReference>
<name>D7FPX0_ECTSI</name>
<dbReference type="InterPro" id="IPR013324">
    <property type="entry name" value="RNA_pol_sigma_r3/r4-like"/>
</dbReference>
<comment type="similarity">
    <text evidence="1">Belongs to the sigma-70 factor family.</text>
</comment>
<feature type="compositionally biased region" description="Basic and acidic residues" evidence="2">
    <location>
        <begin position="348"/>
        <end position="360"/>
    </location>
</feature>
<evidence type="ECO:0000313" key="4">
    <source>
        <dbReference type="EMBL" id="CBJ48301.1"/>
    </source>
</evidence>
<dbReference type="InterPro" id="IPR036388">
    <property type="entry name" value="WH-like_DNA-bd_sf"/>
</dbReference>
<evidence type="ECO:0000256" key="2">
    <source>
        <dbReference type="SAM" id="MobiDB-lite"/>
    </source>
</evidence>
<dbReference type="EMBL" id="FN649727">
    <property type="protein sequence ID" value="CBJ48301.1"/>
    <property type="molecule type" value="Genomic_DNA"/>
</dbReference>
<protein>
    <submittedName>
        <fullName evidence="4">RNA polymerase sigma factor</fullName>
    </submittedName>
</protein>
<dbReference type="Proteomes" id="UP000002630">
    <property type="component" value="Linkage Group LG02"/>
</dbReference>
<keyword evidence="5" id="KW-1185">Reference proteome</keyword>
<dbReference type="InParanoid" id="D7FPX0"/>
<dbReference type="InterPro" id="IPR050239">
    <property type="entry name" value="Sigma-70_RNA_pol_init_factors"/>
</dbReference>
<feature type="region of interest" description="Disordered" evidence="2">
    <location>
        <begin position="342"/>
        <end position="368"/>
    </location>
</feature>
<dbReference type="InterPro" id="IPR013325">
    <property type="entry name" value="RNA_pol_sigma_r2"/>
</dbReference>
<evidence type="ECO:0000256" key="3">
    <source>
        <dbReference type="SAM" id="Phobius"/>
    </source>
</evidence>
<evidence type="ECO:0000256" key="1">
    <source>
        <dbReference type="ARBA" id="ARBA00007788"/>
    </source>
</evidence>
<dbReference type="PANTHER" id="PTHR30603:SF47">
    <property type="entry name" value="RNA POLYMERASE SIGMA FACTOR SIGD, CHLOROPLASTIC"/>
    <property type="match status" value="1"/>
</dbReference>
<sequence length="516" mass="54242">MGSQARRRRPTRPSPNTCPFLTRALGVACLAGATSLSAGFVTPAGCRGGFYGINSAAAAAAASATTVRQRGSVGGSKNPVGGRDGPIRLRRNHLAMVSATAEPPAATATDADAWAGATRGRRARGGARRTPALTTEEERALLAKIKNARTLRDIQRGLEAAAATAAGRGEKGALGDGRSADGGAGTAVTMGAWAREAGVEVEDLPRVLQEGIEAKQTLVERNMPMVIRMVEGQYRWRLRGGQVSFADLLQEGAYALGVAAERFDPTMPNRFLTYALYTVRDKLDVALARGNSAISVPATALKEVHRARRELTGRLGRTPSEAELANFFANGVVVVGDAEPAASAGDGGIRRGGADGDRGRSTAAGRRARAVTDGEFAVKAASSDREARQQARTRRRRLNLLSAVQKVTSIDRLIRASDGSTMVPLVDTLVGDLEDGQPRSAGGDIAELLPRVLTPRQASLVRMACGLSDGKPMTMAECSKELSLSVARTKSLFDSSLQKLRAAAEADDLGRLVRQP</sequence>
<dbReference type="SUPFAM" id="SSF88946">
    <property type="entry name" value="Sigma2 domain of RNA polymerase sigma factors"/>
    <property type="match status" value="1"/>
</dbReference>
<feature type="transmembrane region" description="Helical" evidence="3">
    <location>
        <begin position="20"/>
        <end position="41"/>
    </location>
</feature>
<evidence type="ECO:0000313" key="5">
    <source>
        <dbReference type="Proteomes" id="UP000002630"/>
    </source>
</evidence>
<keyword evidence="3" id="KW-0472">Membrane</keyword>
<keyword evidence="3" id="KW-1133">Transmembrane helix</keyword>
<keyword evidence="3" id="KW-0812">Transmembrane</keyword>
<reference evidence="4 5" key="1">
    <citation type="journal article" date="2010" name="Nature">
        <title>The Ectocarpus genome and the independent evolution of multicellularity in brown algae.</title>
        <authorList>
            <person name="Cock J.M."/>
            <person name="Sterck L."/>
            <person name="Rouze P."/>
            <person name="Scornet D."/>
            <person name="Allen A.E."/>
            <person name="Amoutzias G."/>
            <person name="Anthouard V."/>
            <person name="Artiguenave F."/>
            <person name="Aury J.M."/>
            <person name="Badger J.H."/>
            <person name="Beszteri B."/>
            <person name="Billiau K."/>
            <person name="Bonnet E."/>
            <person name="Bothwell J.H."/>
            <person name="Bowler C."/>
            <person name="Boyen C."/>
            <person name="Brownlee C."/>
            <person name="Carrano C.J."/>
            <person name="Charrier B."/>
            <person name="Cho G.Y."/>
            <person name="Coelho S.M."/>
            <person name="Collen J."/>
            <person name="Corre E."/>
            <person name="Da Silva C."/>
            <person name="Delage L."/>
            <person name="Delaroque N."/>
            <person name="Dittami S.M."/>
            <person name="Doulbeau S."/>
            <person name="Elias M."/>
            <person name="Farnham G."/>
            <person name="Gachon C.M."/>
            <person name="Gschloessl B."/>
            <person name="Heesch S."/>
            <person name="Jabbari K."/>
            <person name="Jubin C."/>
            <person name="Kawai H."/>
            <person name="Kimura K."/>
            <person name="Kloareg B."/>
            <person name="Kupper F.C."/>
            <person name="Lang D."/>
            <person name="Le Bail A."/>
            <person name="Leblanc C."/>
            <person name="Lerouge P."/>
            <person name="Lohr M."/>
            <person name="Lopez P.J."/>
            <person name="Martens C."/>
            <person name="Maumus F."/>
            <person name="Michel G."/>
            <person name="Miranda-Saavedra D."/>
            <person name="Morales J."/>
            <person name="Moreau H."/>
            <person name="Motomura T."/>
            <person name="Nagasato C."/>
            <person name="Napoli C.A."/>
            <person name="Nelson D.R."/>
            <person name="Nyvall-Collen P."/>
            <person name="Peters A.F."/>
            <person name="Pommier C."/>
            <person name="Potin P."/>
            <person name="Poulain J."/>
            <person name="Quesneville H."/>
            <person name="Read B."/>
            <person name="Rensing S.A."/>
            <person name="Ritter A."/>
            <person name="Rousvoal S."/>
            <person name="Samanta M."/>
            <person name="Samson G."/>
            <person name="Schroeder D.C."/>
            <person name="Segurens B."/>
            <person name="Strittmatter M."/>
            <person name="Tonon T."/>
            <person name="Tregear J.W."/>
            <person name="Valentin K."/>
            <person name="von Dassow P."/>
            <person name="Yamagishi T."/>
            <person name="Van de Peer Y."/>
            <person name="Wincker P."/>
        </authorList>
    </citation>
    <scope>NUCLEOTIDE SEQUENCE [LARGE SCALE GENOMIC DNA]</scope>
    <source>
        <strain evidence="5">Ec32 / CCAP1310/4</strain>
    </source>
</reference>
<dbReference type="GO" id="GO:0003700">
    <property type="term" value="F:DNA-binding transcription factor activity"/>
    <property type="evidence" value="ECO:0007669"/>
    <property type="project" value="InterPro"/>
</dbReference>
<gene>
    <name evidence="4" type="ORF">Esi_0002_0019</name>
</gene>
<proteinExistence type="inferred from homology"/>
<dbReference type="OrthoDB" id="10363345at2759"/>
<dbReference type="GO" id="GO:0006352">
    <property type="term" value="P:DNA-templated transcription initiation"/>
    <property type="evidence" value="ECO:0007669"/>
    <property type="project" value="InterPro"/>
</dbReference>
<accession>D7FPX0</accession>
<dbReference type="AlphaFoldDB" id="D7FPX0"/>
<dbReference type="PANTHER" id="PTHR30603">
    <property type="entry name" value="RNA POLYMERASE SIGMA FACTOR RPO"/>
    <property type="match status" value="1"/>
</dbReference>
<organism evidence="4 5">
    <name type="scientific">Ectocarpus siliculosus</name>
    <name type="common">Brown alga</name>
    <name type="synonym">Conferva siliculosa</name>
    <dbReference type="NCBI Taxonomy" id="2880"/>
    <lineage>
        <taxon>Eukaryota</taxon>
        <taxon>Sar</taxon>
        <taxon>Stramenopiles</taxon>
        <taxon>Ochrophyta</taxon>
        <taxon>PX clade</taxon>
        <taxon>Phaeophyceae</taxon>
        <taxon>Ectocarpales</taxon>
        <taxon>Ectocarpaceae</taxon>
        <taxon>Ectocarpus</taxon>
    </lineage>
</organism>
<dbReference type="Gene3D" id="1.20.120.1810">
    <property type="match status" value="1"/>
</dbReference>